<dbReference type="SUPFAM" id="SSF82607">
    <property type="entry name" value="YbaB-like"/>
    <property type="match status" value="1"/>
</dbReference>
<dbReference type="PANTHER" id="PTHR33449">
    <property type="entry name" value="NUCLEOID-ASSOCIATED PROTEIN YBAB"/>
    <property type="match status" value="1"/>
</dbReference>
<gene>
    <name evidence="4" type="ORF">ACFOW6_14765</name>
</gene>
<dbReference type="Proteomes" id="UP001595799">
    <property type="component" value="Unassembled WGS sequence"/>
</dbReference>
<dbReference type="InterPro" id="IPR036894">
    <property type="entry name" value="YbaB-like_sf"/>
</dbReference>
<keyword evidence="2" id="KW-0963">Cytoplasm</keyword>
<evidence type="ECO:0000313" key="4">
    <source>
        <dbReference type="EMBL" id="MFC4352811.1"/>
    </source>
</evidence>
<name>A0ABV8UPY5_9PROT</name>
<reference evidence="5" key="1">
    <citation type="journal article" date="2019" name="Int. J. Syst. Evol. Microbiol.">
        <title>The Global Catalogue of Microorganisms (GCM) 10K type strain sequencing project: providing services to taxonomists for standard genome sequencing and annotation.</title>
        <authorList>
            <consortium name="The Broad Institute Genomics Platform"/>
            <consortium name="The Broad Institute Genome Sequencing Center for Infectious Disease"/>
            <person name="Wu L."/>
            <person name="Ma J."/>
        </authorList>
    </citation>
    <scope>NUCLEOTIDE SEQUENCE [LARGE SCALE GENOMIC DNA]</scope>
    <source>
        <strain evidence="5">CECT 8472</strain>
    </source>
</reference>
<comment type="function">
    <text evidence="2">Binds to DNA and alters its conformation. May be involved in regulation of gene expression, nucleoid organization and DNA protection.</text>
</comment>
<dbReference type="NCBIfam" id="TIGR00103">
    <property type="entry name" value="DNA_YbaB_EbfC"/>
    <property type="match status" value="1"/>
</dbReference>
<dbReference type="RefSeq" id="WP_382423179.1">
    <property type="nucleotide sequence ID" value="NZ_JBHSCW010000009.1"/>
</dbReference>
<keyword evidence="5" id="KW-1185">Reference proteome</keyword>
<dbReference type="EMBL" id="JBHSCW010000009">
    <property type="protein sequence ID" value="MFC4352811.1"/>
    <property type="molecule type" value="Genomic_DNA"/>
</dbReference>
<evidence type="ECO:0000256" key="1">
    <source>
        <dbReference type="ARBA" id="ARBA00023125"/>
    </source>
</evidence>
<accession>A0ABV8UPY5</accession>
<dbReference type="Gene3D" id="3.30.1310.10">
    <property type="entry name" value="Nucleoid-associated protein YbaB-like domain"/>
    <property type="match status" value="1"/>
</dbReference>
<comment type="similarity">
    <text evidence="2">Belongs to the YbaB/EbfC family.</text>
</comment>
<sequence>MKNLGQIMKQAQEMQGRMNELQEKLQEMEITGQSGGGLVQVTLSGKGEAKKVKIDPSLIDPNDSEVLEDLILAAINDARAKVDEEAQEQMKELTGGMELPPGMNLPF</sequence>
<dbReference type="Pfam" id="PF02575">
    <property type="entry name" value="YbaB_DNA_bd"/>
    <property type="match status" value="1"/>
</dbReference>
<keyword evidence="1 2" id="KW-0238">DNA-binding</keyword>
<dbReference type="PIRSF" id="PIRSF004555">
    <property type="entry name" value="UCP004555"/>
    <property type="match status" value="1"/>
</dbReference>
<evidence type="ECO:0000313" key="5">
    <source>
        <dbReference type="Proteomes" id="UP001595799"/>
    </source>
</evidence>
<evidence type="ECO:0000256" key="2">
    <source>
        <dbReference type="HAMAP-Rule" id="MF_00274"/>
    </source>
</evidence>
<proteinExistence type="inferred from homology"/>
<comment type="subcellular location">
    <subcellularLocation>
        <location evidence="2">Cytoplasm</location>
        <location evidence="2">Nucleoid</location>
    </subcellularLocation>
</comment>
<dbReference type="PANTHER" id="PTHR33449:SF1">
    <property type="entry name" value="NUCLEOID-ASSOCIATED PROTEIN YBAB"/>
    <property type="match status" value="1"/>
</dbReference>
<keyword evidence="3" id="KW-0175">Coiled coil</keyword>
<dbReference type="HAMAP" id="MF_00274">
    <property type="entry name" value="DNA_YbaB_EbfC"/>
    <property type="match status" value="1"/>
</dbReference>
<comment type="caution">
    <text evidence="4">The sequence shown here is derived from an EMBL/GenBank/DDBJ whole genome shotgun (WGS) entry which is preliminary data.</text>
</comment>
<feature type="coiled-coil region" evidence="3">
    <location>
        <begin position="4"/>
        <end position="31"/>
    </location>
</feature>
<comment type="subunit">
    <text evidence="2">Homodimer.</text>
</comment>
<dbReference type="InterPro" id="IPR004401">
    <property type="entry name" value="YbaB/EbfC"/>
</dbReference>
<organism evidence="4 5">
    <name type="scientific">Fodinicurvata halophila</name>
    <dbReference type="NCBI Taxonomy" id="1419723"/>
    <lineage>
        <taxon>Bacteria</taxon>
        <taxon>Pseudomonadati</taxon>
        <taxon>Pseudomonadota</taxon>
        <taxon>Alphaproteobacteria</taxon>
        <taxon>Rhodospirillales</taxon>
        <taxon>Rhodovibrionaceae</taxon>
        <taxon>Fodinicurvata</taxon>
    </lineage>
</organism>
<protein>
    <recommendedName>
        <fullName evidence="2">Nucleoid-associated protein ACFOW6_14765</fullName>
    </recommendedName>
</protein>
<evidence type="ECO:0000256" key="3">
    <source>
        <dbReference type="SAM" id="Coils"/>
    </source>
</evidence>